<dbReference type="Gene3D" id="3.30.40.10">
    <property type="entry name" value="Zinc/RING finger domain, C3HC4 (zinc finger)"/>
    <property type="match status" value="1"/>
</dbReference>
<dbReference type="GO" id="GO:0005634">
    <property type="term" value="C:nucleus"/>
    <property type="evidence" value="ECO:0007669"/>
    <property type="project" value="UniProtKB-SubCell"/>
</dbReference>
<evidence type="ECO:0000256" key="1">
    <source>
        <dbReference type="ARBA" id="ARBA00004123"/>
    </source>
</evidence>
<keyword evidence="2" id="KW-0479">Metal-binding</keyword>
<protein>
    <recommendedName>
        <fullName evidence="7">RING-type domain-containing protein</fullName>
    </recommendedName>
</protein>
<organism evidence="8 9">
    <name type="scientific">Exaiptasia diaphana</name>
    <name type="common">Tropical sea anemone</name>
    <name type="synonym">Aiptasia pulchella</name>
    <dbReference type="NCBI Taxonomy" id="2652724"/>
    <lineage>
        <taxon>Eukaryota</taxon>
        <taxon>Metazoa</taxon>
        <taxon>Cnidaria</taxon>
        <taxon>Anthozoa</taxon>
        <taxon>Hexacorallia</taxon>
        <taxon>Actiniaria</taxon>
        <taxon>Aiptasiidae</taxon>
        <taxon>Exaiptasia</taxon>
    </lineage>
</organism>
<evidence type="ECO:0000256" key="3">
    <source>
        <dbReference type="ARBA" id="ARBA00022771"/>
    </source>
</evidence>
<dbReference type="GeneID" id="110246933"/>
<keyword evidence="9" id="KW-1185">Reference proteome</keyword>
<keyword evidence="3 6" id="KW-0863">Zinc-finger</keyword>
<dbReference type="InterPro" id="IPR017907">
    <property type="entry name" value="Znf_RING_CS"/>
</dbReference>
<evidence type="ECO:0000256" key="6">
    <source>
        <dbReference type="PROSITE-ProRule" id="PRU00175"/>
    </source>
</evidence>
<dbReference type="PROSITE" id="PS50089">
    <property type="entry name" value="ZF_RING_2"/>
    <property type="match status" value="1"/>
</dbReference>
<evidence type="ECO:0000256" key="5">
    <source>
        <dbReference type="ARBA" id="ARBA00023242"/>
    </source>
</evidence>
<feature type="domain" description="RING-type" evidence="7">
    <location>
        <begin position="23"/>
        <end position="61"/>
    </location>
</feature>
<dbReference type="RefSeq" id="XP_020908977.1">
    <property type="nucleotide sequence ID" value="XM_021053318.1"/>
</dbReference>
<evidence type="ECO:0000256" key="2">
    <source>
        <dbReference type="ARBA" id="ARBA00022723"/>
    </source>
</evidence>
<dbReference type="Pfam" id="PF13923">
    <property type="entry name" value="zf-C3HC4_2"/>
    <property type="match status" value="1"/>
</dbReference>
<accession>A0A913XSE9</accession>
<proteinExistence type="predicted"/>
<evidence type="ECO:0000313" key="8">
    <source>
        <dbReference type="EnsemblMetazoa" id="XP_020908977.1"/>
    </source>
</evidence>
<keyword evidence="5" id="KW-0539">Nucleus</keyword>
<dbReference type="SUPFAM" id="SSF57850">
    <property type="entry name" value="RING/U-box"/>
    <property type="match status" value="1"/>
</dbReference>
<keyword evidence="4" id="KW-0862">Zinc</keyword>
<dbReference type="InterPro" id="IPR013083">
    <property type="entry name" value="Znf_RING/FYVE/PHD"/>
</dbReference>
<dbReference type="InterPro" id="IPR001841">
    <property type="entry name" value="Znf_RING"/>
</dbReference>
<dbReference type="Proteomes" id="UP000887567">
    <property type="component" value="Unplaced"/>
</dbReference>
<evidence type="ECO:0000313" key="9">
    <source>
        <dbReference type="Proteomes" id="UP000887567"/>
    </source>
</evidence>
<dbReference type="PANTHER" id="PTHR45893">
    <property type="entry name" value="POLYCOMB GROUP RING FINGER PROTEIN"/>
    <property type="match status" value="1"/>
</dbReference>
<dbReference type="OMA" id="YIMCSIC"/>
<dbReference type="OrthoDB" id="1305878at2759"/>
<dbReference type="EnsemblMetazoa" id="XM_021053318.1">
    <property type="protein sequence ID" value="XP_020908977.1"/>
    <property type="gene ID" value="LOC110246933"/>
</dbReference>
<dbReference type="SMART" id="SM00184">
    <property type="entry name" value="RING"/>
    <property type="match status" value="1"/>
</dbReference>
<dbReference type="InterPro" id="IPR032443">
    <property type="entry name" value="RAWUL"/>
</dbReference>
<name>A0A913XSE9_EXADI</name>
<reference evidence="8" key="1">
    <citation type="submission" date="2022-11" db="UniProtKB">
        <authorList>
            <consortium name="EnsemblMetazoa"/>
        </authorList>
    </citation>
    <scope>IDENTIFICATION</scope>
</reference>
<sequence length="258" mass="29851">MMMSIEQKRRKIRIRDLNPHLTCMLCKGYFVNPVTITECIHTFCKSCLVRHISLVNKCPSCGIVIHETQPVYNIRSDRTMQDIINKILPRIEHDERKREKRFYKTKGLPYPASPLRAPFSNSSMLKEQKTKLLPTKSLANLSKPVVKAPSIGHLHHSTDQISLQLEYSSLEKTLDGLENGLQPLPKNFIRCSTHVTVGLLQRFVATKLQLESERIIAITHNEIEMDKEFTLKYISDNLLESMERLYPLKLKFKPIDLI</sequence>
<dbReference type="InterPro" id="IPR051507">
    <property type="entry name" value="PcG_RING_finger"/>
</dbReference>
<evidence type="ECO:0000259" key="7">
    <source>
        <dbReference type="PROSITE" id="PS50089"/>
    </source>
</evidence>
<evidence type="ECO:0000256" key="4">
    <source>
        <dbReference type="ARBA" id="ARBA00022833"/>
    </source>
</evidence>
<comment type="subcellular location">
    <subcellularLocation>
        <location evidence="1">Nucleus</location>
    </subcellularLocation>
</comment>
<dbReference type="AlphaFoldDB" id="A0A913XSE9"/>
<dbReference type="Gene3D" id="3.10.20.90">
    <property type="entry name" value="Phosphatidylinositol 3-kinase Catalytic Subunit, Chain A, domain 1"/>
    <property type="match status" value="1"/>
</dbReference>
<dbReference type="PROSITE" id="PS00518">
    <property type="entry name" value="ZF_RING_1"/>
    <property type="match status" value="1"/>
</dbReference>
<dbReference type="FunFam" id="3.30.40.10:FF:000122">
    <property type="entry name" value="polycomb group RING finger protein 1"/>
    <property type="match status" value="1"/>
</dbReference>
<dbReference type="Pfam" id="PF16207">
    <property type="entry name" value="RAWUL"/>
    <property type="match status" value="1"/>
</dbReference>
<dbReference type="GO" id="GO:0008270">
    <property type="term" value="F:zinc ion binding"/>
    <property type="evidence" value="ECO:0007669"/>
    <property type="project" value="UniProtKB-KW"/>
</dbReference>